<proteinExistence type="predicted"/>
<dbReference type="EMBL" id="SDMP01000011">
    <property type="protein sequence ID" value="RYR31601.1"/>
    <property type="molecule type" value="Genomic_DNA"/>
</dbReference>
<accession>A0A445AYW7</accession>
<evidence type="ECO:0000313" key="1">
    <source>
        <dbReference type="EMBL" id="RYR31601.1"/>
    </source>
</evidence>
<evidence type="ECO:0000313" key="2">
    <source>
        <dbReference type="Proteomes" id="UP000289738"/>
    </source>
</evidence>
<comment type="caution">
    <text evidence="1">The sequence shown here is derived from an EMBL/GenBank/DDBJ whole genome shotgun (WGS) entry which is preliminary data.</text>
</comment>
<keyword evidence="2" id="KW-1185">Reference proteome</keyword>
<organism evidence="1 2">
    <name type="scientific">Arachis hypogaea</name>
    <name type="common">Peanut</name>
    <dbReference type="NCBI Taxonomy" id="3818"/>
    <lineage>
        <taxon>Eukaryota</taxon>
        <taxon>Viridiplantae</taxon>
        <taxon>Streptophyta</taxon>
        <taxon>Embryophyta</taxon>
        <taxon>Tracheophyta</taxon>
        <taxon>Spermatophyta</taxon>
        <taxon>Magnoliopsida</taxon>
        <taxon>eudicotyledons</taxon>
        <taxon>Gunneridae</taxon>
        <taxon>Pentapetalae</taxon>
        <taxon>rosids</taxon>
        <taxon>fabids</taxon>
        <taxon>Fabales</taxon>
        <taxon>Fabaceae</taxon>
        <taxon>Papilionoideae</taxon>
        <taxon>50 kb inversion clade</taxon>
        <taxon>dalbergioids sensu lato</taxon>
        <taxon>Dalbergieae</taxon>
        <taxon>Pterocarpus clade</taxon>
        <taxon>Arachis</taxon>
    </lineage>
</organism>
<name>A0A445AYW7_ARAHY</name>
<sequence>MEGVVSCVIKLHIFVMDENNSCLASHMVIVEFNVIFGILLTRRRIQVSALFWCTGVFSSHLHAKVMHDILHCIINI</sequence>
<dbReference type="AlphaFoldDB" id="A0A445AYW7"/>
<reference evidence="1 2" key="1">
    <citation type="submission" date="2019-01" db="EMBL/GenBank/DDBJ databases">
        <title>Sequencing of cultivated peanut Arachis hypogaea provides insights into genome evolution and oil improvement.</title>
        <authorList>
            <person name="Chen X."/>
        </authorList>
    </citation>
    <scope>NUCLEOTIDE SEQUENCE [LARGE SCALE GENOMIC DNA]</scope>
    <source>
        <strain evidence="2">cv. Fuhuasheng</strain>
        <tissue evidence="1">Leaves</tissue>
    </source>
</reference>
<protein>
    <submittedName>
        <fullName evidence="1">Uncharacterized protein</fullName>
    </submittedName>
</protein>
<dbReference type="Proteomes" id="UP000289738">
    <property type="component" value="Chromosome B01"/>
</dbReference>
<gene>
    <name evidence="1" type="ORF">Ahy_B01g056429</name>
</gene>